<evidence type="ECO:0000313" key="3">
    <source>
        <dbReference type="Proteomes" id="UP000019376"/>
    </source>
</evidence>
<keyword evidence="3" id="KW-1185">Reference proteome</keyword>
<dbReference type="EMBL" id="KB644408">
    <property type="protein sequence ID" value="EPS25133.1"/>
    <property type="molecule type" value="Genomic_DNA"/>
</dbReference>
<name>S8AHC3_PENO1</name>
<dbReference type="AlphaFoldDB" id="S8AHC3"/>
<dbReference type="HOGENOM" id="CLU_2250982_0_0_1"/>
<keyword evidence="1" id="KW-0812">Transmembrane</keyword>
<gene>
    <name evidence="2" type="ORF">PDE_00064</name>
</gene>
<proteinExistence type="predicted"/>
<keyword evidence="1" id="KW-0472">Membrane</keyword>
<accession>S8AHC3</accession>
<evidence type="ECO:0000256" key="1">
    <source>
        <dbReference type="SAM" id="Phobius"/>
    </source>
</evidence>
<organism evidence="2 3">
    <name type="scientific">Penicillium oxalicum (strain 114-2 / CGMCC 5302)</name>
    <name type="common">Penicillium decumbens</name>
    <dbReference type="NCBI Taxonomy" id="933388"/>
    <lineage>
        <taxon>Eukaryota</taxon>
        <taxon>Fungi</taxon>
        <taxon>Dikarya</taxon>
        <taxon>Ascomycota</taxon>
        <taxon>Pezizomycotina</taxon>
        <taxon>Eurotiomycetes</taxon>
        <taxon>Eurotiomycetidae</taxon>
        <taxon>Eurotiales</taxon>
        <taxon>Aspergillaceae</taxon>
        <taxon>Penicillium</taxon>
    </lineage>
</organism>
<dbReference type="Proteomes" id="UP000019376">
    <property type="component" value="Unassembled WGS sequence"/>
</dbReference>
<protein>
    <submittedName>
        <fullName evidence="2">Uncharacterized protein</fullName>
    </submittedName>
</protein>
<evidence type="ECO:0000313" key="2">
    <source>
        <dbReference type="EMBL" id="EPS25133.1"/>
    </source>
</evidence>
<keyword evidence="1" id="KW-1133">Transmembrane helix</keyword>
<sequence>MAEDRWFSCEPLVHTYTRPPNGSLAPLFSRGHVGYLLWFIIIVLCFFGSSFYLRVFSAFSNRLSLSLQVCVLCCICRAILWFLVFFCRIWLCESDLWVLVDAEL</sequence>
<reference evidence="2 3" key="1">
    <citation type="journal article" date="2013" name="PLoS ONE">
        <title>Genomic and secretomic analyses reveal unique features of the lignocellulolytic enzyme system of Penicillium decumbens.</title>
        <authorList>
            <person name="Liu G."/>
            <person name="Zhang L."/>
            <person name="Wei X."/>
            <person name="Zou G."/>
            <person name="Qin Y."/>
            <person name="Ma L."/>
            <person name="Li J."/>
            <person name="Zheng H."/>
            <person name="Wang S."/>
            <person name="Wang C."/>
            <person name="Xun L."/>
            <person name="Zhao G.-P."/>
            <person name="Zhou Z."/>
            <person name="Qu Y."/>
        </authorList>
    </citation>
    <scope>NUCLEOTIDE SEQUENCE [LARGE SCALE GENOMIC DNA]</scope>
    <source>
        <strain evidence="3">114-2 / CGMCC 5302</strain>
    </source>
</reference>
<feature type="transmembrane region" description="Helical" evidence="1">
    <location>
        <begin position="65"/>
        <end position="91"/>
    </location>
</feature>
<feature type="transmembrane region" description="Helical" evidence="1">
    <location>
        <begin position="35"/>
        <end position="53"/>
    </location>
</feature>